<proteinExistence type="predicted"/>
<dbReference type="EMBL" id="JANBUH010001494">
    <property type="protein sequence ID" value="KAJ2744996.1"/>
    <property type="molecule type" value="Genomic_DNA"/>
</dbReference>
<dbReference type="OrthoDB" id="1862401at2759"/>
<accession>A0A9W8GRJ2</accession>
<sequence>MDAAMFSCLTKRIRQSVDKYTGEYLQGAMDWMNQFYTLLAQNGVLEPWRHFWFTALNTNERAVEVSCMNRIPIYDAEIGAGWPTMARSFNPRPNYIIVFPGPPSTR</sequence>
<dbReference type="Gene3D" id="3.30.559.10">
    <property type="entry name" value="Chloramphenicol acetyltransferase-like domain"/>
    <property type="match status" value="1"/>
</dbReference>
<evidence type="ECO:0000313" key="1">
    <source>
        <dbReference type="EMBL" id="KAJ2744996.1"/>
    </source>
</evidence>
<comment type="caution">
    <text evidence="1">The sequence shown here is derived from an EMBL/GenBank/DDBJ whole genome shotgun (WGS) entry which is preliminary data.</text>
</comment>
<protein>
    <submittedName>
        <fullName evidence="1">Uncharacterized protein</fullName>
    </submittedName>
</protein>
<reference evidence="1" key="1">
    <citation type="submission" date="2022-07" db="EMBL/GenBank/DDBJ databases">
        <title>Phylogenomic reconstructions and comparative analyses of Kickxellomycotina fungi.</title>
        <authorList>
            <person name="Reynolds N.K."/>
            <person name="Stajich J.E."/>
            <person name="Barry K."/>
            <person name="Grigoriev I.V."/>
            <person name="Crous P."/>
            <person name="Smith M.E."/>
        </authorList>
    </citation>
    <scope>NUCLEOTIDE SEQUENCE</scope>
    <source>
        <strain evidence="1">BCRC 34297</strain>
    </source>
</reference>
<dbReference type="AlphaFoldDB" id="A0A9W8GRJ2"/>
<feature type="non-terminal residue" evidence="1">
    <location>
        <position position="106"/>
    </location>
</feature>
<name>A0A9W8GRJ2_9FUNG</name>
<organism evidence="1 2">
    <name type="scientific">Coemansia pectinata</name>
    <dbReference type="NCBI Taxonomy" id="1052879"/>
    <lineage>
        <taxon>Eukaryota</taxon>
        <taxon>Fungi</taxon>
        <taxon>Fungi incertae sedis</taxon>
        <taxon>Zoopagomycota</taxon>
        <taxon>Kickxellomycotina</taxon>
        <taxon>Kickxellomycetes</taxon>
        <taxon>Kickxellales</taxon>
        <taxon>Kickxellaceae</taxon>
        <taxon>Coemansia</taxon>
    </lineage>
</organism>
<gene>
    <name evidence="1" type="ORF">GGI19_006547</name>
</gene>
<dbReference type="Proteomes" id="UP001140011">
    <property type="component" value="Unassembled WGS sequence"/>
</dbReference>
<keyword evidence="2" id="KW-1185">Reference proteome</keyword>
<evidence type="ECO:0000313" key="2">
    <source>
        <dbReference type="Proteomes" id="UP001140011"/>
    </source>
</evidence>
<dbReference type="InterPro" id="IPR023213">
    <property type="entry name" value="CAT-like_dom_sf"/>
</dbReference>